<dbReference type="RefSeq" id="WP_035941763.1">
    <property type="nucleotide sequence ID" value="NZ_CADFFX010000001.1"/>
</dbReference>
<dbReference type="EMBL" id="JFHC01000026">
    <property type="protein sequence ID" value="KDR41589.1"/>
    <property type="molecule type" value="Genomic_DNA"/>
</dbReference>
<comment type="caution">
    <text evidence="2">The sequence shown here is derived from an EMBL/GenBank/DDBJ whole genome shotgun (WGS) entry which is preliminary data.</text>
</comment>
<feature type="signal peptide" evidence="1">
    <location>
        <begin position="1"/>
        <end position="18"/>
    </location>
</feature>
<proteinExistence type="predicted"/>
<keyword evidence="3" id="KW-1185">Reference proteome</keyword>
<keyword evidence="1" id="KW-0732">Signal</keyword>
<feature type="chain" id="PRO_5007372264" evidence="1">
    <location>
        <begin position="19"/>
        <end position="113"/>
    </location>
</feature>
<evidence type="ECO:0000313" key="3">
    <source>
        <dbReference type="Proteomes" id="UP000027466"/>
    </source>
</evidence>
<gene>
    <name evidence="2" type="ORF">BG61_16700</name>
</gene>
<accession>A0A069PNZ3</accession>
<reference evidence="2 3" key="1">
    <citation type="submission" date="2014-03" db="EMBL/GenBank/DDBJ databases">
        <title>Draft Genome Sequences of Four Burkholderia Strains.</title>
        <authorList>
            <person name="Liu X.Y."/>
            <person name="Li C.X."/>
            <person name="Xu J.H."/>
        </authorList>
    </citation>
    <scope>NUCLEOTIDE SEQUENCE [LARGE SCALE GENOMIC DNA]</scope>
    <source>
        <strain evidence="2 3">DSM 50014</strain>
    </source>
</reference>
<dbReference type="AlphaFoldDB" id="A0A069PNZ3"/>
<organism evidence="2 3">
    <name type="scientific">Caballeronia glathei</name>
    <dbReference type="NCBI Taxonomy" id="60547"/>
    <lineage>
        <taxon>Bacteria</taxon>
        <taxon>Pseudomonadati</taxon>
        <taxon>Pseudomonadota</taxon>
        <taxon>Betaproteobacteria</taxon>
        <taxon>Burkholderiales</taxon>
        <taxon>Burkholderiaceae</taxon>
        <taxon>Caballeronia</taxon>
    </lineage>
</organism>
<dbReference type="Proteomes" id="UP000027466">
    <property type="component" value="Unassembled WGS sequence"/>
</dbReference>
<name>A0A069PNZ3_9BURK</name>
<dbReference type="STRING" id="60547.GCA_000751215_06360"/>
<evidence type="ECO:0000313" key="2">
    <source>
        <dbReference type="EMBL" id="KDR41589.1"/>
    </source>
</evidence>
<protein>
    <submittedName>
        <fullName evidence="2">Uncharacterized protein</fullName>
    </submittedName>
</protein>
<sequence length="113" mass="12656">MIRITLLSILLVSSAANAQDVDLAGIPQNCEAPLARDMELSNIPYLLDLGPNAAKISSIKNVGGTPAYEYYPGLHRIDCYITVRWSNGEVDFMHKFSMWEDRYDGIKGTYSQR</sequence>
<evidence type="ECO:0000256" key="1">
    <source>
        <dbReference type="SAM" id="SignalP"/>
    </source>
</evidence>